<organism evidence="2 3">
    <name type="scientific">Gilvirhabdus luticola</name>
    <dbReference type="NCBI Taxonomy" id="3079858"/>
    <lineage>
        <taxon>Bacteria</taxon>
        <taxon>Pseudomonadati</taxon>
        <taxon>Bacteroidota</taxon>
        <taxon>Flavobacteriia</taxon>
        <taxon>Flavobacteriales</taxon>
        <taxon>Flavobacteriaceae</taxon>
        <taxon>Gilvirhabdus</taxon>
    </lineage>
</organism>
<evidence type="ECO:0000256" key="1">
    <source>
        <dbReference type="SAM" id="Phobius"/>
    </source>
</evidence>
<evidence type="ECO:0000313" key="2">
    <source>
        <dbReference type="EMBL" id="MDU8885093.1"/>
    </source>
</evidence>
<protein>
    <submittedName>
        <fullName evidence="2">Uncharacterized protein</fullName>
    </submittedName>
</protein>
<keyword evidence="1" id="KW-0812">Transmembrane</keyword>
<keyword evidence="1" id="KW-1133">Transmembrane helix</keyword>
<comment type="caution">
    <text evidence="2">The sequence shown here is derived from an EMBL/GenBank/DDBJ whole genome shotgun (WGS) entry which is preliminary data.</text>
</comment>
<feature type="transmembrane region" description="Helical" evidence="1">
    <location>
        <begin position="7"/>
        <end position="40"/>
    </location>
</feature>
<reference evidence="2 3" key="1">
    <citation type="submission" date="2023-10" db="EMBL/GenBank/DDBJ databases">
        <title>Marimonas sp. nov. isolated from tidal mud flat.</title>
        <authorList>
            <person name="Jaincy N.J."/>
            <person name="Srinivasan S."/>
            <person name="Lee S.-S."/>
        </authorList>
    </citation>
    <scope>NUCLEOTIDE SEQUENCE [LARGE SCALE GENOMIC DNA]</scope>
    <source>
        <strain evidence="2 3">MJ-SS3</strain>
    </source>
</reference>
<sequence length="47" mass="5484">MKRERLIIIYTICVLITVYGLVSGKFLFLLFVLPLGFGFFNKNKKDN</sequence>
<name>A0ABU3U3W3_9FLAO</name>
<dbReference type="RefSeq" id="WP_316660948.1">
    <property type="nucleotide sequence ID" value="NZ_JAWHTF010000001.1"/>
</dbReference>
<accession>A0ABU3U3W3</accession>
<keyword evidence="1" id="KW-0472">Membrane</keyword>
<proteinExistence type="predicted"/>
<dbReference type="EMBL" id="JAWHTF010000001">
    <property type="protein sequence ID" value="MDU8885093.1"/>
    <property type="molecule type" value="Genomic_DNA"/>
</dbReference>
<gene>
    <name evidence="2" type="ORF">RXV94_02895</name>
</gene>
<evidence type="ECO:0000313" key="3">
    <source>
        <dbReference type="Proteomes" id="UP001268651"/>
    </source>
</evidence>
<keyword evidence="3" id="KW-1185">Reference proteome</keyword>
<dbReference type="Proteomes" id="UP001268651">
    <property type="component" value="Unassembled WGS sequence"/>
</dbReference>